<dbReference type="AlphaFoldDB" id="A0A1H3LH23"/>
<dbReference type="RefSeq" id="WP_093271002.1">
    <property type="nucleotide sequence ID" value="NZ_FNOK01000031.1"/>
</dbReference>
<evidence type="ECO:0000313" key="2">
    <source>
        <dbReference type="Proteomes" id="UP000199529"/>
    </source>
</evidence>
<evidence type="ECO:0000313" key="1">
    <source>
        <dbReference type="EMBL" id="SDY63234.1"/>
    </source>
</evidence>
<reference evidence="2" key="1">
    <citation type="submission" date="2016-10" db="EMBL/GenBank/DDBJ databases">
        <authorList>
            <person name="Varghese N."/>
            <person name="Submissions S."/>
        </authorList>
    </citation>
    <scope>NUCLEOTIDE SEQUENCE [LARGE SCALE GENOMIC DNA]</scope>
    <source>
        <strain evidence="2">CGMCC 4.3530</strain>
    </source>
</reference>
<keyword evidence="2" id="KW-1185">Reference proteome</keyword>
<gene>
    <name evidence="1" type="ORF">SAMN05216215_103150</name>
</gene>
<sequence length="109" mass="11998">MSGSLFSPTWLGPAVSGVLDRLDDQVCELIGTGQPRSADRLDGMAALYERQARCWRILAAHTHERVVWKAMLAAQMHAESFAEDYRGFAESKRRFEAAAAERTSGGAAR</sequence>
<dbReference type="STRING" id="418495.SAMN05216215_103150"/>
<protein>
    <submittedName>
        <fullName evidence="1">Uncharacterized protein</fullName>
    </submittedName>
</protein>
<proteinExistence type="predicted"/>
<name>A0A1H3LH23_9PSEU</name>
<organism evidence="1 2">
    <name type="scientific">Saccharopolyspora shandongensis</name>
    <dbReference type="NCBI Taxonomy" id="418495"/>
    <lineage>
        <taxon>Bacteria</taxon>
        <taxon>Bacillati</taxon>
        <taxon>Actinomycetota</taxon>
        <taxon>Actinomycetes</taxon>
        <taxon>Pseudonocardiales</taxon>
        <taxon>Pseudonocardiaceae</taxon>
        <taxon>Saccharopolyspora</taxon>
    </lineage>
</organism>
<accession>A0A1H3LH23</accession>
<dbReference type="Proteomes" id="UP000199529">
    <property type="component" value="Unassembled WGS sequence"/>
</dbReference>
<dbReference type="EMBL" id="FNOK01000031">
    <property type="protein sequence ID" value="SDY63234.1"/>
    <property type="molecule type" value="Genomic_DNA"/>
</dbReference>